<name>A0A5C8I778_9MICO</name>
<sequence length="229" mass="23093">MEIQEQRRATRRKIFAITAGAAVLGLGVSATLAAWTDTEWVFGGNGAGGPGIGTSTFEVQQNTVPPFADATWTDEEENPGGEIVFGIAALALSPGDAVYAPVALRTTVASVAGDVELQPAVPAAGVTVTDPDDLLLAALAVRVVTDDAPFTCDATAFSGAPGAPALIADGPLLTSGGSAAQSLLAAADSTQYYCFEVSLPDPFVPAAGSTVEDYMGLTGAPAWQFAATS</sequence>
<protein>
    <submittedName>
        <fullName evidence="1">Acyl-CoA dehydrogenase</fullName>
    </submittedName>
</protein>
<dbReference type="InterPro" id="IPR023833">
    <property type="entry name" value="Signal_pept_SipW-depend-type"/>
</dbReference>
<keyword evidence="2" id="KW-1185">Reference proteome</keyword>
<evidence type="ECO:0000313" key="1">
    <source>
        <dbReference type="EMBL" id="TXK13783.1"/>
    </source>
</evidence>
<reference evidence="1 2" key="1">
    <citation type="submission" date="2019-08" db="EMBL/GenBank/DDBJ databases">
        <authorList>
            <person name="Dong K."/>
        </authorList>
    </citation>
    <scope>NUCLEOTIDE SEQUENCE [LARGE SCALE GENOMIC DNA]</scope>
    <source>
        <strain evidence="1 2">JCM14558</strain>
    </source>
</reference>
<dbReference type="AlphaFoldDB" id="A0A5C8I778"/>
<dbReference type="Proteomes" id="UP000321034">
    <property type="component" value="Unassembled WGS sequence"/>
</dbReference>
<evidence type="ECO:0000313" key="2">
    <source>
        <dbReference type="Proteomes" id="UP000321034"/>
    </source>
</evidence>
<dbReference type="NCBIfam" id="TIGR04088">
    <property type="entry name" value="cognate_SipW"/>
    <property type="match status" value="1"/>
</dbReference>
<organism evidence="1 2">
    <name type="scientific">Microbacterium hatanonis</name>
    <dbReference type="NCBI Taxonomy" id="404366"/>
    <lineage>
        <taxon>Bacteria</taxon>
        <taxon>Bacillati</taxon>
        <taxon>Actinomycetota</taxon>
        <taxon>Actinomycetes</taxon>
        <taxon>Micrococcales</taxon>
        <taxon>Microbacteriaceae</taxon>
        <taxon>Microbacterium</taxon>
    </lineage>
</organism>
<accession>A0A5C8I778</accession>
<dbReference type="OrthoDB" id="4950147at2"/>
<comment type="caution">
    <text evidence="1">The sequence shown here is derived from an EMBL/GenBank/DDBJ whole genome shotgun (WGS) entry which is preliminary data.</text>
</comment>
<proteinExistence type="predicted"/>
<gene>
    <name evidence="1" type="ORF">FVP77_03720</name>
</gene>
<dbReference type="EMBL" id="VRSV01000001">
    <property type="protein sequence ID" value="TXK13783.1"/>
    <property type="molecule type" value="Genomic_DNA"/>
</dbReference>